<dbReference type="EMBL" id="FOQD01000003">
    <property type="protein sequence ID" value="SFH82006.1"/>
    <property type="molecule type" value="Genomic_DNA"/>
</dbReference>
<gene>
    <name evidence="2" type="ORF">SAMN05421753_103101</name>
</gene>
<evidence type="ECO:0000313" key="3">
    <source>
        <dbReference type="Proteomes" id="UP000199518"/>
    </source>
</evidence>
<dbReference type="InterPro" id="IPR011447">
    <property type="entry name" value="DUF1552"/>
</dbReference>
<proteinExistence type="predicted"/>
<feature type="region of interest" description="Disordered" evidence="1">
    <location>
        <begin position="446"/>
        <end position="468"/>
    </location>
</feature>
<evidence type="ECO:0000256" key="1">
    <source>
        <dbReference type="SAM" id="MobiDB-lite"/>
    </source>
</evidence>
<organism evidence="2 3">
    <name type="scientific">Planctomicrobium piriforme</name>
    <dbReference type="NCBI Taxonomy" id="1576369"/>
    <lineage>
        <taxon>Bacteria</taxon>
        <taxon>Pseudomonadati</taxon>
        <taxon>Planctomycetota</taxon>
        <taxon>Planctomycetia</taxon>
        <taxon>Planctomycetales</taxon>
        <taxon>Planctomycetaceae</taxon>
        <taxon>Planctomicrobium</taxon>
    </lineage>
</organism>
<dbReference type="Proteomes" id="UP000199518">
    <property type="component" value="Unassembled WGS sequence"/>
</dbReference>
<dbReference type="AlphaFoldDB" id="A0A1I3D5P4"/>
<sequence>MLAALPFLESIAPTIARAGTKIPVRPPVRFGICSVTGGTVTESWVPSEQGPLGKLPSILKPLEAHKSDFLVLSNLSHSGESDGTVGDAHEHCAFVHLTGAQKVAKVDGKPAVGQSVDQRAADLLREESLIHSLNLGYAGGEQPFYFDQTGRPLPVERDPLITFERMFKGRSLVAPNWARRGSPQNAAAIAAGPRSNDEQVVDLILDDAKRLKRQLGTSDRGKLSEYMESVHNIEQRARRMQARINAEMLDAKEPGPSHAHAPEKLPSNRDASQKMVNIVTQDPSIHSEYLTVMMDLMILAFQTDTTRVCSLGLGSDEALFPGVVTVGYETHAHTLEHHGNGFRPDDADPVAREGCRQIHAWYTKHFAAALAKMKAIDEGGSSLLDNTMLLYTSYMSHGGHGRSNYPVLLAGRAGGRLNPGRHIAYQADTPAANLYVEILDRLGDTRGEFGNSRTSPKAAYDGRLPGLV</sequence>
<name>A0A1I3D5P4_9PLAN</name>
<reference evidence="3" key="1">
    <citation type="submission" date="2016-10" db="EMBL/GenBank/DDBJ databases">
        <authorList>
            <person name="Varghese N."/>
            <person name="Submissions S."/>
        </authorList>
    </citation>
    <scope>NUCLEOTIDE SEQUENCE [LARGE SCALE GENOMIC DNA]</scope>
    <source>
        <strain evidence="3">DSM 26348</strain>
    </source>
</reference>
<evidence type="ECO:0008006" key="4">
    <source>
        <dbReference type="Google" id="ProtNLM"/>
    </source>
</evidence>
<dbReference type="Pfam" id="PF07586">
    <property type="entry name" value="HXXSHH"/>
    <property type="match status" value="1"/>
</dbReference>
<dbReference type="STRING" id="1576369.SAMN05421753_103101"/>
<accession>A0A1I3D5P4</accession>
<keyword evidence="3" id="KW-1185">Reference proteome</keyword>
<protein>
    <recommendedName>
        <fullName evidence="4">DUF1552 domain-containing protein</fullName>
    </recommendedName>
</protein>
<evidence type="ECO:0000313" key="2">
    <source>
        <dbReference type="EMBL" id="SFH82006.1"/>
    </source>
</evidence>